<evidence type="ECO:0000313" key="2">
    <source>
        <dbReference type="EMBL" id="UNI20865.1"/>
    </source>
</evidence>
<dbReference type="SUPFAM" id="SSF52540">
    <property type="entry name" value="P-loop containing nucleoside triphosphate hydrolases"/>
    <property type="match status" value="1"/>
</dbReference>
<gene>
    <name evidence="2" type="ORF">JDV02_006914</name>
</gene>
<name>A0A9Q8QJN7_9HYPO</name>
<dbReference type="OrthoDB" id="6362633at2759"/>
<dbReference type="Gene3D" id="3.40.50.300">
    <property type="entry name" value="P-loop containing nucleotide triphosphate hydrolases"/>
    <property type="match status" value="1"/>
</dbReference>
<sequence>MEDQVLRLADKVWETYQALPDDGRRLLIGIAGIPGSGKTTLAQIISSRVNERAAAAAATKASSSLSSSSSPSPSITASSGAPPPPSSSSPATYVPMDGFHLTRATLSSMPDPARAHARRGAAFTFDAPKFLSLVRRLRAYPPPASPILAPSFDHAVKDPRDDDIPVLASHRVVVLEGNYLALDEPVWRDAAALLDELWFVDVDFQVARKRLRERHVRAGIARDLDEGDRRATENDLVNGEHIVKHRLKVDEVVESKEDGAWVHE</sequence>
<dbReference type="PANTHER" id="PTHR10285">
    <property type="entry name" value="URIDINE KINASE"/>
    <property type="match status" value="1"/>
</dbReference>
<dbReference type="AlphaFoldDB" id="A0A9Q8QJN7"/>
<feature type="compositionally biased region" description="Low complexity" evidence="1">
    <location>
        <begin position="59"/>
        <end position="80"/>
    </location>
</feature>
<dbReference type="KEGG" id="ptkz:JDV02_006914"/>
<dbReference type="RefSeq" id="XP_047844346.1">
    <property type="nucleotide sequence ID" value="XM_047988351.1"/>
</dbReference>
<evidence type="ECO:0008006" key="4">
    <source>
        <dbReference type="Google" id="ProtNLM"/>
    </source>
</evidence>
<proteinExistence type="predicted"/>
<organism evidence="2 3">
    <name type="scientific">Purpureocillium takamizusanense</name>
    <dbReference type="NCBI Taxonomy" id="2060973"/>
    <lineage>
        <taxon>Eukaryota</taxon>
        <taxon>Fungi</taxon>
        <taxon>Dikarya</taxon>
        <taxon>Ascomycota</taxon>
        <taxon>Pezizomycotina</taxon>
        <taxon>Sordariomycetes</taxon>
        <taxon>Hypocreomycetidae</taxon>
        <taxon>Hypocreales</taxon>
        <taxon>Ophiocordycipitaceae</taxon>
        <taxon>Purpureocillium</taxon>
    </lineage>
</organism>
<evidence type="ECO:0000313" key="3">
    <source>
        <dbReference type="Proteomes" id="UP000829364"/>
    </source>
</evidence>
<dbReference type="InterPro" id="IPR027417">
    <property type="entry name" value="P-loop_NTPase"/>
</dbReference>
<protein>
    <recommendedName>
        <fullName evidence="4">Phosphoribulokinase/uridine kinase domain-containing protein</fullName>
    </recommendedName>
</protein>
<evidence type="ECO:0000256" key="1">
    <source>
        <dbReference type="SAM" id="MobiDB-lite"/>
    </source>
</evidence>
<feature type="region of interest" description="Disordered" evidence="1">
    <location>
        <begin position="59"/>
        <end position="94"/>
    </location>
</feature>
<keyword evidence="3" id="KW-1185">Reference proteome</keyword>
<dbReference type="GeneID" id="72068863"/>
<dbReference type="EMBL" id="CP086359">
    <property type="protein sequence ID" value="UNI20865.1"/>
    <property type="molecule type" value="Genomic_DNA"/>
</dbReference>
<accession>A0A9Q8QJN7</accession>
<dbReference type="Proteomes" id="UP000829364">
    <property type="component" value="Chromosome 6"/>
</dbReference>
<reference evidence="2" key="1">
    <citation type="submission" date="2021-11" db="EMBL/GenBank/DDBJ databases">
        <title>Purpureocillium_takamizusanense_genome.</title>
        <authorList>
            <person name="Nguyen N.-H."/>
        </authorList>
    </citation>
    <scope>NUCLEOTIDE SEQUENCE</scope>
    <source>
        <strain evidence="2">PT3</strain>
    </source>
</reference>